<dbReference type="AlphaFoldDB" id="A0A1M7GWD2"/>
<reference evidence="2 3" key="1">
    <citation type="submission" date="2016-11" db="EMBL/GenBank/DDBJ databases">
        <authorList>
            <person name="Jaros S."/>
            <person name="Januszkiewicz K."/>
            <person name="Wedrychowicz H."/>
        </authorList>
    </citation>
    <scope>NUCLEOTIDE SEQUENCE [LARGE SCALE GENOMIC DNA]</scope>
    <source>
        <strain evidence="2 3">CGMCC 4.2025</strain>
    </source>
</reference>
<gene>
    <name evidence="2" type="ORF">SAMN05216499_10992</name>
</gene>
<organism evidence="2 3">
    <name type="scientific">Actinacidiphila paucisporea</name>
    <dbReference type="NCBI Taxonomy" id="310782"/>
    <lineage>
        <taxon>Bacteria</taxon>
        <taxon>Bacillati</taxon>
        <taxon>Actinomycetota</taxon>
        <taxon>Actinomycetes</taxon>
        <taxon>Kitasatosporales</taxon>
        <taxon>Streptomycetaceae</taxon>
        <taxon>Actinacidiphila</taxon>
    </lineage>
</organism>
<protein>
    <submittedName>
        <fullName evidence="2">ABC-2 family transporter protein</fullName>
    </submittedName>
</protein>
<dbReference type="EMBL" id="FRBI01000009">
    <property type="protein sequence ID" value="SHM20545.1"/>
    <property type="molecule type" value="Genomic_DNA"/>
</dbReference>
<keyword evidence="3" id="KW-1185">Reference proteome</keyword>
<dbReference type="Gene3D" id="2.60.120.200">
    <property type="match status" value="1"/>
</dbReference>
<name>A0A1M7GWD2_9ACTN</name>
<evidence type="ECO:0000256" key="1">
    <source>
        <dbReference type="SAM" id="Phobius"/>
    </source>
</evidence>
<accession>A0A1M7GWD2</accession>
<dbReference type="Proteomes" id="UP000184111">
    <property type="component" value="Unassembled WGS sequence"/>
</dbReference>
<feature type="transmembrane region" description="Helical" evidence="1">
    <location>
        <begin position="38"/>
        <end position="58"/>
    </location>
</feature>
<keyword evidence="1" id="KW-0472">Membrane</keyword>
<evidence type="ECO:0000313" key="2">
    <source>
        <dbReference type="EMBL" id="SHM20545.1"/>
    </source>
</evidence>
<feature type="transmembrane region" description="Helical" evidence="1">
    <location>
        <begin position="506"/>
        <end position="527"/>
    </location>
</feature>
<dbReference type="RefSeq" id="WP_235002181.1">
    <property type="nucleotide sequence ID" value="NZ_FRBI01000009.1"/>
</dbReference>
<sequence>MTGTATATPYRSARHTGRDGFLRTLHGEWTKFRTVRGWVIGTVAAALVTVAVGLLGAAGSSIACSGPDGGSCDHTPRTGPGGEEVRDAMTLVHRSLTGDGGITVRITSLAGLYAPGGRAQVGAGPGTGMVAGLQPWTKAGVIVKDGTKEGSAYAAVALTGGHGVRMQYDYTHDLAGTPGAVSASSPRWLRLTRAGDTLTGYDSTDGTHWATIGTAHLAGLPATVQMGLFTTSPEYVVTSGSFSGSSYGGPSKATAAFDSVALRGRTGGAWTGDLVGGPDRGPGAGGSDLGYKESGGTYTLTGSGDVAPQVPGRGSPGKTVETTLVGAFAGLMVVAVIATMFVTAEYRRGLIRTTLTASPLRGRVLAAKAAVVGAVSFATGLAAAAVAVPLVEAVEKSKHFPMYPTPFATDVRIVVGTAALFAVTAVLALALGTVLRRSAGAVTTVVVAIVLPYILAVAAVLPAGPSRWLTRLTPAAAFAVQQSVHQYAQVSVDYTPADGYFPLSPWAGFSVFCGYAAAAVAAAAVLLRRRDA</sequence>
<feature type="transmembrane region" description="Helical" evidence="1">
    <location>
        <begin position="439"/>
        <end position="461"/>
    </location>
</feature>
<proteinExistence type="predicted"/>
<feature type="transmembrane region" description="Helical" evidence="1">
    <location>
        <begin position="324"/>
        <end position="344"/>
    </location>
</feature>
<dbReference type="STRING" id="310782.SAMN05216499_10992"/>
<keyword evidence="1" id="KW-1133">Transmembrane helix</keyword>
<feature type="transmembrane region" description="Helical" evidence="1">
    <location>
        <begin position="365"/>
        <end position="391"/>
    </location>
</feature>
<dbReference type="GO" id="GO:0005886">
    <property type="term" value="C:plasma membrane"/>
    <property type="evidence" value="ECO:0007669"/>
    <property type="project" value="UniProtKB-SubCell"/>
</dbReference>
<dbReference type="Pfam" id="PF12679">
    <property type="entry name" value="ABC2_membrane_2"/>
    <property type="match status" value="1"/>
</dbReference>
<keyword evidence="1" id="KW-0812">Transmembrane</keyword>
<feature type="transmembrane region" description="Helical" evidence="1">
    <location>
        <begin position="411"/>
        <end position="432"/>
    </location>
</feature>
<dbReference type="GO" id="GO:0140359">
    <property type="term" value="F:ABC-type transporter activity"/>
    <property type="evidence" value="ECO:0007669"/>
    <property type="project" value="InterPro"/>
</dbReference>
<evidence type="ECO:0000313" key="3">
    <source>
        <dbReference type="Proteomes" id="UP000184111"/>
    </source>
</evidence>